<evidence type="ECO:0000256" key="3">
    <source>
        <dbReference type="PIRSR" id="PIRSR000097-3"/>
    </source>
</evidence>
<feature type="binding site" evidence="2">
    <location>
        <position position="116"/>
    </location>
    <ligand>
        <name>substrate</name>
    </ligand>
</feature>
<dbReference type="GO" id="GO:0016491">
    <property type="term" value="F:oxidoreductase activity"/>
    <property type="evidence" value="ECO:0007669"/>
    <property type="project" value="InterPro"/>
</dbReference>
<dbReference type="Gene3D" id="3.20.20.100">
    <property type="entry name" value="NADP-dependent oxidoreductase domain"/>
    <property type="match status" value="1"/>
</dbReference>
<proteinExistence type="predicted"/>
<accession>A0A6N9ZM45</accession>
<dbReference type="Proteomes" id="UP000468864">
    <property type="component" value="Unassembled WGS sequence"/>
</dbReference>
<evidence type="ECO:0000313" key="5">
    <source>
        <dbReference type="EMBL" id="NEH94587.1"/>
    </source>
</evidence>
<dbReference type="InterPro" id="IPR036812">
    <property type="entry name" value="NAD(P)_OxRdtase_dom_sf"/>
</dbReference>
<reference evidence="5 6" key="1">
    <citation type="submission" date="2019-12" db="EMBL/GenBank/DDBJ databases">
        <title>Rhizobium genotypes associated with high levels of biological nitrogen fixation by grain legumes in a temperate-maritime cropping system.</title>
        <authorList>
            <person name="Maluk M."/>
            <person name="Francesc Ferrando Molina F."/>
            <person name="Lopez Del Egido L."/>
            <person name="Lafos M."/>
            <person name="Langarica-Fuentes A."/>
            <person name="Gebre Yohannes G."/>
            <person name="Young M.W."/>
            <person name="Martin P."/>
            <person name="Gantlett R."/>
            <person name="Kenicer G."/>
            <person name="Hawes C."/>
            <person name="Begg G.S."/>
            <person name="Quilliam R.S."/>
            <person name="Squire G.R."/>
            <person name="Poole P.S."/>
            <person name="Young P.W."/>
            <person name="Iannetta P.M."/>
            <person name="James E.K."/>
        </authorList>
    </citation>
    <scope>NUCLEOTIDE SEQUENCE [LARGE SCALE GENOMIC DNA]</scope>
    <source>
        <strain evidence="5 6">JHI2449</strain>
    </source>
</reference>
<dbReference type="Pfam" id="PF00248">
    <property type="entry name" value="Aldo_ket_red"/>
    <property type="match status" value="1"/>
</dbReference>
<dbReference type="PANTHER" id="PTHR43638">
    <property type="entry name" value="OXIDOREDUCTASE, ALDO/KETO REDUCTASE FAMILY PROTEIN"/>
    <property type="match status" value="1"/>
</dbReference>
<dbReference type="PRINTS" id="PR00069">
    <property type="entry name" value="ALDKETRDTASE"/>
</dbReference>
<dbReference type="CDD" id="cd19138">
    <property type="entry name" value="AKR_YeaE"/>
    <property type="match status" value="1"/>
</dbReference>
<name>A0A6N9ZM45_9HYPH</name>
<dbReference type="RefSeq" id="WP_163882110.1">
    <property type="nucleotide sequence ID" value="NZ_WUEP01000025.1"/>
</dbReference>
<feature type="domain" description="NADP-dependent oxidoreductase" evidence="4">
    <location>
        <begin position="20"/>
        <end position="269"/>
    </location>
</feature>
<dbReference type="PIRSF" id="PIRSF000097">
    <property type="entry name" value="AKR"/>
    <property type="match status" value="1"/>
</dbReference>
<gene>
    <name evidence="5" type="ORF">GR206_26855</name>
</gene>
<dbReference type="AlphaFoldDB" id="A0A6N9ZM45"/>
<dbReference type="InterPro" id="IPR023210">
    <property type="entry name" value="NADP_OxRdtase_dom"/>
</dbReference>
<evidence type="ECO:0000259" key="4">
    <source>
        <dbReference type="Pfam" id="PF00248"/>
    </source>
</evidence>
<evidence type="ECO:0000256" key="1">
    <source>
        <dbReference type="PIRSR" id="PIRSR000097-1"/>
    </source>
</evidence>
<feature type="site" description="Lowers pKa of active site Tyr" evidence="3">
    <location>
        <position position="83"/>
    </location>
</feature>
<protein>
    <submittedName>
        <fullName evidence="5">Aldo/keto reductase</fullName>
    </submittedName>
</protein>
<organism evidence="5 6">
    <name type="scientific">Rhizobium laguerreae</name>
    <dbReference type="NCBI Taxonomy" id="1076926"/>
    <lineage>
        <taxon>Bacteria</taxon>
        <taxon>Pseudomonadati</taxon>
        <taxon>Pseudomonadota</taxon>
        <taxon>Alphaproteobacteria</taxon>
        <taxon>Hyphomicrobiales</taxon>
        <taxon>Rhizobiaceae</taxon>
        <taxon>Rhizobium/Agrobacterium group</taxon>
        <taxon>Rhizobium</taxon>
    </lineage>
</organism>
<dbReference type="InterPro" id="IPR020471">
    <property type="entry name" value="AKR"/>
</dbReference>
<dbReference type="EMBL" id="WUEP01000025">
    <property type="protein sequence ID" value="NEH94587.1"/>
    <property type="molecule type" value="Genomic_DNA"/>
</dbReference>
<feature type="active site" description="Proton donor" evidence="1">
    <location>
        <position position="58"/>
    </location>
</feature>
<sequence length="282" mass="30927">MQDNRIPTITFPNGVEVPALGQGTWAMGEDAGHAKAEIESLRAGIDLGMTLIDTAEMYGDGGAEEIVGQAIRGRRDEVFIVSKVYPWNASLTGTIEACERSLERLGTDRIDLYLLHWRGDHPLAETVAAFEMLKASGKIGAWGVSNFDTDDMEELLGVPDGANVAANQVLYNLSRRGIEFDLLPWCQSRGIPIMAYSPIEQGSILHHPELIRIAKAYQATPAQLALAFLLERDGVIVIPKTSNAERAAENRDCVSLDITDDDWEVLDAVFPPPTKKKPLEML</sequence>
<dbReference type="SUPFAM" id="SSF51430">
    <property type="entry name" value="NAD(P)-linked oxidoreductase"/>
    <property type="match status" value="1"/>
</dbReference>
<comment type="caution">
    <text evidence="5">The sequence shown here is derived from an EMBL/GenBank/DDBJ whole genome shotgun (WGS) entry which is preliminary data.</text>
</comment>
<evidence type="ECO:0000313" key="6">
    <source>
        <dbReference type="Proteomes" id="UP000468864"/>
    </source>
</evidence>
<evidence type="ECO:0000256" key="2">
    <source>
        <dbReference type="PIRSR" id="PIRSR000097-2"/>
    </source>
</evidence>
<dbReference type="PANTHER" id="PTHR43638:SF3">
    <property type="entry name" value="ALDEHYDE REDUCTASE"/>
    <property type="match status" value="1"/>
</dbReference>